<dbReference type="RefSeq" id="WP_058529684.1">
    <property type="nucleotide sequence ID" value="NZ_CAAAHZ010000010.1"/>
</dbReference>
<accession>A0A0W0VJQ8</accession>
<proteinExistence type="predicted"/>
<evidence type="ECO:0008006" key="4">
    <source>
        <dbReference type="Google" id="ProtNLM"/>
    </source>
</evidence>
<organism evidence="2 3">
    <name type="scientific">Legionella londiniensis</name>
    <dbReference type="NCBI Taxonomy" id="45068"/>
    <lineage>
        <taxon>Bacteria</taxon>
        <taxon>Pseudomonadati</taxon>
        <taxon>Pseudomonadota</taxon>
        <taxon>Gammaproteobacteria</taxon>
        <taxon>Legionellales</taxon>
        <taxon>Legionellaceae</taxon>
        <taxon>Legionella</taxon>
    </lineage>
</organism>
<keyword evidence="1" id="KW-0472">Membrane</keyword>
<evidence type="ECO:0000313" key="2">
    <source>
        <dbReference type="EMBL" id="KTD20347.1"/>
    </source>
</evidence>
<dbReference type="Proteomes" id="UP000054997">
    <property type="component" value="Unassembled WGS sequence"/>
</dbReference>
<evidence type="ECO:0000313" key="3">
    <source>
        <dbReference type="Proteomes" id="UP000054997"/>
    </source>
</evidence>
<evidence type="ECO:0000256" key="1">
    <source>
        <dbReference type="SAM" id="Phobius"/>
    </source>
</evidence>
<feature type="transmembrane region" description="Helical" evidence="1">
    <location>
        <begin position="146"/>
        <end position="166"/>
    </location>
</feature>
<feature type="transmembrane region" description="Helical" evidence="1">
    <location>
        <begin position="97"/>
        <end position="116"/>
    </location>
</feature>
<feature type="transmembrane region" description="Helical" evidence="1">
    <location>
        <begin position="21"/>
        <end position="39"/>
    </location>
</feature>
<feature type="transmembrane region" description="Helical" evidence="1">
    <location>
        <begin position="72"/>
        <end position="91"/>
    </location>
</feature>
<dbReference type="OrthoDB" id="5653967at2"/>
<name>A0A0W0VJQ8_9GAMM</name>
<reference evidence="2 3" key="1">
    <citation type="submission" date="2015-11" db="EMBL/GenBank/DDBJ databases">
        <title>Genomic analysis of 38 Legionella species identifies large and diverse effector repertoires.</title>
        <authorList>
            <person name="Burstein D."/>
            <person name="Amaro F."/>
            <person name="Zusman T."/>
            <person name="Lifshitz Z."/>
            <person name="Cohen O."/>
            <person name="Gilbert J.A."/>
            <person name="Pupko T."/>
            <person name="Shuman H.A."/>
            <person name="Segal G."/>
        </authorList>
    </citation>
    <scope>NUCLEOTIDE SEQUENCE [LARGE SCALE GENOMIC DNA]</scope>
    <source>
        <strain evidence="2 3">ATCC 49505</strain>
    </source>
</reference>
<protein>
    <recommendedName>
        <fullName evidence="4">Fusaric acid resistance protein family protein</fullName>
    </recommendedName>
</protein>
<feature type="transmembrane region" description="Helical" evidence="1">
    <location>
        <begin position="45"/>
        <end position="60"/>
    </location>
</feature>
<comment type="caution">
    <text evidence="2">The sequence shown here is derived from an EMBL/GenBank/DDBJ whole genome shotgun (WGS) entry which is preliminary data.</text>
</comment>
<dbReference type="EMBL" id="LNYK01000026">
    <property type="protein sequence ID" value="KTD20347.1"/>
    <property type="molecule type" value="Genomic_DNA"/>
</dbReference>
<dbReference type="STRING" id="45068.Llon_1700"/>
<keyword evidence="3" id="KW-1185">Reference proteome</keyword>
<sequence length="311" mass="36841">MFTSNLASWLERNDPYGLYRMTFHKALFTAVVMVFVYWLFLPDRFLAFIAPVIVVFLYELPTATSFQERDCILLFVFTAIIIGSISFYLIFPFRFFFFFYAILFLAVVYFIIADHFPKFKNASMLIIAVSTINLSLQPAANLGGAYEILMASLLSMGTLFVCLIVFPNRYLIIWVHAVRQFIVCLEKRIEASVHQKMSPEYMIEIPHLGMMRTYRRLVPKSCFRDVCQLSANLRNIEFALFNRFEADNNMRFWWTVRRYLQLLKLHMKHQKQQRLPCLLRLRPETPLQNLVSEYLIKIIMCWNRLCNNYPS</sequence>
<dbReference type="PATRIC" id="fig|45068.5.peg.1844"/>
<keyword evidence="1" id="KW-1133">Transmembrane helix</keyword>
<dbReference type="AlphaFoldDB" id="A0A0W0VJQ8"/>
<gene>
    <name evidence="2" type="ORF">Llon_1700</name>
</gene>
<keyword evidence="1" id="KW-0812">Transmembrane</keyword>